<dbReference type="Pfam" id="PF06325">
    <property type="entry name" value="PrmA"/>
    <property type="match status" value="1"/>
</dbReference>
<dbReference type="RefSeq" id="WP_160731376.1">
    <property type="nucleotide sequence ID" value="NZ_WTYP01000002.1"/>
</dbReference>
<organism evidence="1 2">
    <name type="scientific">Pontixanthobacter luteolus</name>
    <dbReference type="NCBI Taxonomy" id="295089"/>
    <lineage>
        <taxon>Bacteria</taxon>
        <taxon>Pseudomonadati</taxon>
        <taxon>Pseudomonadota</taxon>
        <taxon>Alphaproteobacteria</taxon>
        <taxon>Sphingomonadales</taxon>
        <taxon>Erythrobacteraceae</taxon>
        <taxon>Pontixanthobacter</taxon>
    </lineage>
</organism>
<dbReference type="AlphaFoldDB" id="A0A6I4V360"/>
<dbReference type="SUPFAM" id="SSF53335">
    <property type="entry name" value="S-adenosyl-L-methionine-dependent methyltransferases"/>
    <property type="match status" value="1"/>
</dbReference>
<name>A0A6I4V360_9SPHN</name>
<dbReference type="CDD" id="cd02440">
    <property type="entry name" value="AdoMet_MTases"/>
    <property type="match status" value="1"/>
</dbReference>
<dbReference type="OrthoDB" id="5383291at2"/>
<dbReference type="GO" id="GO:0032259">
    <property type="term" value="P:methylation"/>
    <property type="evidence" value="ECO:0007669"/>
    <property type="project" value="UniProtKB-KW"/>
</dbReference>
<keyword evidence="2" id="KW-1185">Reference proteome</keyword>
<evidence type="ECO:0000313" key="2">
    <source>
        <dbReference type="Proteomes" id="UP000471435"/>
    </source>
</evidence>
<dbReference type="InterPro" id="IPR029063">
    <property type="entry name" value="SAM-dependent_MTases_sf"/>
</dbReference>
<protein>
    <submittedName>
        <fullName evidence="1">Methyltransferase domain-containing protein</fullName>
    </submittedName>
</protein>
<gene>
    <name evidence="1" type="ORF">GRI43_12295</name>
</gene>
<evidence type="ECO:0000313" key="1">
    <source>
        <dbReference type="EMBL" id="MXP48168.1"/>
    </source>
</evidence>
<dbReference type="Gene3D" id="2.70.160.11">
    <property type="entry name" value="Hnrnp arginine n-methyltransferase1"/>
    <property type="match status" value="1"/>
</dbReference>
<dbReference type="EMBL" id="WTYP01000002">
    <property type="protein sequence ID" value="MXP48168.1"/>
    <property type="molecule type" value="Genomic_DNA"/>
</dbReference>
<accession>A0A6I4V360</accession>
<proteinExistence type="predicted"/>
<comment type="caution">
    <text evidence="1">The sequence shown here is derived from an EMBL/GenBank/DDBJ whole genome shotgun (WGS) entry which is preliminary data.</text>
</comment>
<sequence length="351" mass="37346">MDGKKSAHPLHDPAGYVALGQKLASSEQGELALSLIARAMNADPGDSRVRALSRMISSHKVDGFHRGMLADEPRNAAYRAAIERLAPGKNVLDVGTGSGLLAMMAARAGAKSVVACEMNPMLAATAREIVAANGLSDQITIIGRNSAELDKDADLAGGADLVISEIVSDDLIGEGMLPALEDVRTRLCRPGAVFLPEGADIRVSLCELTGKRTPIGEVEGFDLSLFNRHVAPTRPVHNAHPKLKQIGETGNLFTFEFYSDAEIPQTGEAALALASGGEQANGIAQWIRLRLTDGISYENAPGPARALHWPVRFSPLAGTEDGPEIDRSEIEAKIEVGGWFGGHQLTVWHRN</sequence>
<dbReference type="Gene3D" id="3.40.50.150">
    <property type="entry name" value="Vaccinia Virus protein VP39"/>
    <property type="match status" value="1"/>
</dbReference>
<dbReference type="Proteomes" id="UP000471435">
    <property type="component" value="Unassembled WGS sequence"/>
</dbReference>
<reference evidence="1 2" key="1">
    <citation type="submission" date="2019-12" db="EMBL/GenBank/DDBJ databases">
        <title>Genomic-based taxomic classification of the family Erythrobacteraceae.</title>
        <authorList>
            <person name="Xu L."/>
        </authorList>
    </citation>
    <scope>NUCLEOTIDE SEQUENCE [LARGE SCALE GENOMIC DNA]</scope>
    <source>
        <strain evidence="1 2">SW-109</strain>
    </source>
</reference>
<dbReference type="GO" id="GO:0016274">
    <property type="term" value="F:protein-arginine N-methyltransferase activity"/>
    <property type="evidence" value="ECO:0007669"/>
    <property type="project" value="InterPro"/>
</dbReference>
<dbReference type="PROSITE" id="PS51678">
    <property type="entry name" value="SAM_MT_PRMT"/>
    <property type="match status" value="1"/>
</dbReference>
<dbReference type="PANTHER" id="PTHR11006">
    <property type="entry name" value="PROTEIN ARGININE N-METHYLTRANSFERASE"/>
    <property type="match status" value="1"/>
</dbReference>
<dbReference type="InterPro" id="IPR025799">
    <property type="entry name" value="Arg_MeTrfase"/>
</dbReference>
<keyword evidence="1" id="KW-0489">Methyltransferase</keyword>
<dbReference type="GO" id="GO:0042054">
    <property type="term" value="F:histone methyltransferase activity"/>
    <property type="evidence" value="ECO:0007669"/>
    <property type="project" value="TreeGrafter"/>
</dbReference>
<keyword evidence="1" id="KW-0808">Transferase</keyword>
<dbReference type="PANTHER" id="PTHR11006:SF4">
    <property type="entry name" value="PROTEIN ARGININE N-METHYLTRANSFERASE 7"/>
    <property type="match status" value="1"/>
</dbReference>